<evidence type="ECO:0000256" key="5">
    <source>
        <dbReference type="ARBA" id="ARBA00022692"/>
    </source>
</evidence>
<dbReference type="InterPro" id="IPR036259">
    <property type="entry name" value="MFS_trans_sf"/>
</dbReference>
<keyword evidence="6 8" id="KW-1133">Transmembrane helix</keyword>
<feature type="transmembrane region" description="Helical" evidence="8">
    <location>
        <begin position="60"/>
        <end position="79"/>
    </location>
</feature>
<dbReference type="GO" id="GO:0005886">
    <property type="term" value="C:plasma membrane"/>
    <property type="evidence" value="ECO:0007669"/>
    <property type="project" value="UniProtKB-SubCell"/>
</dbReference>
<dbReference type="EMBL" id="QCYY01002737">
    <property type="protein sequence ID" value="ROT67943.1"/>
    <property type="molecule type" value="Genomic_DNA"/>
</dbReference>
<keyword evidence="2" id="KW-0813">Transport</keyword>
<evidence type="ECO:0000256" key="8">
    <source>
        <dbReference type="SAM" id="Phobius"/>
    </source>
</evidence>
<evidence type="ECO:0000256" key="3">
    <source>
        <dbReference type="ARBA" id="ARBA00022475"/>
    </source>
</evidence>
<feature type="transmembrane region" description="Helical" evidence="8">
    <location>
        <begin position="144"/>
        <end position="165"/>
    </location>
</feature>
<feature type="transmembrane region" description="Helical" evidence="8">
    <location>
        <begin position="33"/>
        <end position="53"/>
    </location>
</feature>
<dbReference type="GO" id="GO:0022857">
    <property type="term" value="F:transmembrane transporter activity"/>
    <property type="evidence" value="ECO:0007669"/>
    <property type="project" value="InterPro"/>
</dbReference>
<dbReference type="OrthoDB" id="6612291at2759"/>
<keyword evidence="3" id="KW-1003">Cell membrane</keyword>
<feature type="transmembrane region" description="Helical" evidence="8">
    <location>
        <begin position="118"/>
        <end position="138"/>
    </location>
</feature>
<dbReference type="AlphaFoldDB" id="A0A3R7PE39"/>
<dbReference type="InterPro" id="IPR005828">
    <property type="entry name" value="MFS_sugar_transport-like"/>
</dbReference>
<keyword evidence="7 8" id="KW-0472">Membrane</keyword>
<sequence length="398" mass="41576">MGATLGYSSPAGPRMMANSTSDDLTVTLSQFNWVSSSPSLGGVAGGLMAGAGVDFVGRKGVILVFSPVFFLGWLMIALARDVAMLLAGRLACGLAAGAVSIAVPTFVGEIASPDIRGLLGSVFQVMVTTGILSVYVLGAAISSWRILAGVFAGLPVLTFVAVLFLKESPLYLVSKGKEDEAAASLRFFRGKDYDASDELQVLKESLEESRQRKASAKDLLKPHNLKPFLIVLGVFLLTQFSGITAILSYMSSIFQESGSNLPDDLSSSIIAAVMVAVTLFSSALVDKAGRKALLVTSAATMAVAFSELFSPEVKGVAVSLVQVINWSTAFLTTLIFAPLQTSLGDSGMYLLFSGLCALALVFSAFLVPETKGKTLQEIAAHFGGSPVAGSSQGRRTEG</sequence>
<dbReference type="InterPro" id="IPR050549">
    <property type="entry name" value="MFS_Trehalose_Transporter"/>
</dbReference>
<keyword evidence="4" id="KW-0762">Sugar transport</keyword>
<dbReference type="PROSITE" id="PS00216">
    <property type="entry name" value="SUGAR_TRANSPORT_1"/>
    <property type="match status" value="2"/>
</dbReference>
<dbReference type="PANTHER" id="PTHR48021:SF1">
    <property type="entry name" value="GH07001P-RELATED"/>
    <property type="match status" value="1"/>
</dbReference>
<reference evidence="10 11" key="2">
    <citation type="submission" date="2019-01" db="EMBL/GenBank/DDBJ databases">
        <title>The decoding of complex shrimp genome reveals the adaptation for benthos swimmer, frequently molting mechanism and breeding impact on genome.</title>
        <authorList>
            <person name="Sun Y."/>
            <person name="Gao Y."/>
            <person name="Yu Y."/>
        </authorList>
    </citation>
    <scope>NUCLEOTIDE SEQUENCE [LARGE SCALE GENOMIC DNA]</scope>
    <source>
        <tissue evidence="10">Muscle</tissue>
    </source>
</reference>
<proteinExistence type="predicted"/>
<dbReference type="Pfam" id="PF00083">
    <property type="entry name" value="Sugar_tr"/>
    <property type="match status" value="1"/>
</dbReference>
<dbReference type="Gene3D" id="1.20.1250.20">
    <property type="entry name" value="MFS general substrate transporter like domains"/>
    <property type="match status" value="2"/>
</dbReference>
<gene>
    <name evidence="10" type="ORF">C7M84_013979</name>
</gene>
<comment type="subcellular location">
    <subcellularLocation>
        <location evidence="1">Cell membrane</location>
        <topology evidence="1">Multi-pass membrane protein</topology>
    </subcellularLocation>
</comment>
<keyword evidence="11" id="KW-1185">Reference proteome</keyword>
<dbReference type="STRING" id="6689.A0A3R7PE39"/>
<feature type="transmembrane region" description="Helical" evidence="8">
    <location>
        <begin position="265"/>
        <end position="285"/>
    </location>
</feature>
<evidence type="ECO:0000256" key="7">
    <source>
        <dbReference type="ARBA" id="ARBA00023136"/>
    </source>
</evidence>
<evidence type="ECO:0000256" key="6">
    <source>
        <dbReference type="ARBA" id="ARBA00022989"/>
    </source>
</evidence>
<accession>A0A3R7PE39</accession>
<evidence type="ECO:0000256" key="4">
    <source>
        <dbReference type="ARBA" id="ARBA00022597"/>
    </source>
</evidence>
<dbReference type="Proteomes" id="UP000283509">
    <property type="component" value="Unassembled WGS sequence"/>
</dbReference>
<feature type="transmembrane region" description="Helical" evidence="8">
    <location>
        <begin position="316"/>
        <end position="337"/>
    </location>
</feature>
<dbReference type="PROSITE" id="PS50850">
    <property type="entry name" value="MFS"/>
    <property type="match status" value="1"/>
</dbReference>
<evidence type="ECO:0000313" key="10">
    <source>
        <dbReference type="EMBL" id="ROT67943.1"/>
    </source>
</evidence>
<feature type="domain" description="Major facilitator superfamily (MFS) profile" evidence="9">
    <location>
        <begin position="1"/>
        <end position="398"/>
    </location>
</feature>
<dbReference type="PANTHER" id="PTHR48021">
    <property type="match status" value="1"/>
</dbReference>
<dbReference type="SUPFAM" id="SSF103473">
    <property type="entry name" value="MFS general substrate transporter"/>
    <property type="match status" value="1"/>
</dbReference>
<reference evidence="10 11" key="1">
    <citation type="submission" date="2018-04" db="EMBL/GenBank/DDBJ databases">
        <authorList>
            <person name="Zhang X."/>
            <person name="Yuan J."/>
            <person name="Li F."/>
            <person name="Xiang J."/>
        </authorList>
    </citation>
    <scope>NUCLEOTIDE SEQUENCE [LARGE SCALE GENOMIC DNA]</scope>
    <source>
        <tissue evidence="10">Muscle</tissue>
    </source>
</reference>
<name>A0A3R7PE39_PENVA</name>
<evidence type="ECO:0000256" key="1">
    <source>
        <dbReference type="ARBA" id="ARBA00004651"/>
    </source>
</evidence>
<keyword evidence="5 8" id="KW-0812">Transmembrane</keyword>
<comment type="caution">
    <text evidence="10">The sequence shown here is derived from an EMBL/GenBank/DDBJ whole genome shotgun (WGS) entry which is preliminary data.</text>
</comment>
<feature type="transmembrane region" description="Helical" evidence="8">
    <location>
        <begin position="349"/>
        <end position="367"/>
    </location>
</feature>
<evidence type="ECO:0000256" key="2">
    <source>
        <dbReference type="ARBA" id="ARBA00022448"/>
    </source>
</evidence>
<feature type="transmembrane region" description="Helical" evidence="8">
    <location>
        <begin position="85"/>
        <end position="106"/>
    </location>
</feature>
<dbReference type="InterPro" id="IPR005829">
    <property type="entry name" value="Sugar_transporter_CS"/>
</dbReference>
<evidence type="ECO:0000259" key="9">
    <source>
        <dbReference type="PROSITE" id="PS50850"/>
    </source>
</evidence>
<evidence type="ECO:0000313" key="11">
    <source>
        <dbReference type="Proteomes" id="UP000283509"/>
    </source>
</evidence>
<dbReference type="FunFam" id="1.20.1250.20:FF:000218">
    <property type="entry name" value="facilitated trehalose transporter Tret1"/>
    <property type="match status" value="1"/>
</dbReference>
<organism evidence="10 11">
    <name type="scientific">Penaeus vannamei</name>
    <name type="common">Whiteleg shrimp</name>
    <name type="synonym">Litopenaeus vannamei</name>
    <dbReference type="NCBI Taxonomy" id="6689"/>
    <lineage>
        <taxon>Eukaryota</taxon>
        <taxon>Metazoa</taxon>
        <taxon>Ecdysozoa</taxon>
        <taxon>Arthropoda</taxon>
        <taxon>Crustacea</taxon>
        <taxon>Multicrustacea</taxon>
        <taxon>Malacostraca</taxon>
        <taxon>Eumalacostraca</taxon>
        <taxon>Eucarida</taxon>
        <taxon>Decapoda</taxon>
        <taxon>Dendrobranchiata</taxon>
        <taxon>Penaeoidea</taxon>
        <taxon>Penaeidae</taxon>
        <taxon>Penaeus</taxon>
    </lineage>
</organism>
<feature type="transmembrane region" description="Helical" evidence="8">
    <location>
        <begin position="228"/>
        <end position="250"/>
    </location>
</feature>
<dbReference type="InterPro" id="IPR020846">
    <property type="entry name" value="MFS_dom"/>
</dbReference>
<protein>
    <submittedName>
        <fullName evidence="10">Putative facilitated trehalose transporter Tret1 isoform X2</fullName>
    </submittedName>
</protein>